<keyword evidence="3" id="KW-1185">Reference proteome</keyword>
<gene>
    <name evidence="2" type="ORF">CBYS24578_00017658</name>
</gene>
<evidence type="ECO:0000313" key="2">
    <source>
        <dbReference type="EMBL" id="CAH0000713.1"/>
    </source>
</evidence>
<protein>
    <recommendedName>
        <fullName evidence="4">Heterokaryon incompatibility domain-containing protein</fullName>
    </recommendedName>
</protein>
<accession>A0A9N9UVA7</accession>
<keyword evidence="1" id="KW-0472">Membrane</keyword>
<feature type="transmembrane region" description="Helical" evidence="1">
    <location>
        <begin position="230"/>
        <end position="248"/>
    </location>
</feature>
<dbReference type="AlphaFoldDB" id="A0A9N9UVA7"/>
<evidence type="ECO:0008006" key="4">
    <source>
        <dbReference type="Google" id="ProtNLM"/>
    </source>
</evidence>
<dbReference type="PANTHER" id="PTHR24148">
    <property type="entry name" value="ANKYRIN REPEAT DOMAIN-CONTAINING PROTEIN 39 HOMOLOG-RELATED"/>
    <property type="match status" value="1"/>
</dbReference>
<dbReference type="Proteomes" id="UP000754883">
    <property type="component" value="Unassembled WGS sequence"/>
</dbReference>
<dbReference type="InterPro" id="IPR052895">
    <property type="entry name" value="HetReg/Transcr_Mod"/>
</dbReference>
<sequence>MAECVYVWLGNGDAASEQALKFLKKQSQLSARLPLSVLRSKTNSEYVDSLRKYRQASWRDMVFRFSLSPLWTKKVDLDVILRSQWLFRCWTFQEFLLARDMIFFCGNEHISWEDLSSAVCLDPTDSYLLRYQPINKDTMDHWRALSNLWYNLPRSELGLYSSCSDRSSVGSFQAGVSKARSQSEYKLTRGLWNAHACSSVLIGAGLVALYSALWKSADRILGPLGRSVPWMFVSLLFLSLSMNMIMLWRQLMLGLEQKWTATENTDREIRARVIDGVRWALKNRDCSNPHDKSFSLQGVLNICQVVQRTPDYARPVADTYRILMEDLISWDAQSLIMLLDAGSHISSAPSWVPNWTGNGPSEWLVSQYRTSMAPTAAYLRPPSDIPVVNNGILRLKGKSIGTIKYRTDMMMPTSSPKDQQLSALFRLAQFLAHINNESFRPLYPDDLTVTSFAVLEGLMRKEGPRWKEGNGMVRTTTRLAAWEGPYDFRKERSQFLRLRALRNLIMKALPSLNLESEESSETAINALLQEVLRSNYTGDYFLRLIDILTTQKRSLYILSSGLAGTGPLGASVGDEVFLLPGVPAPMVLRKADKADSKTVIGATLVHSMMHGEKTLAITYTTVDLC</sequence>
<name>A0A9N9UVA7_9HYPO</name>
<comment type="caution">
    <text evidence="2">The sequence shown here is derived from an EMBL/GenBank/DDBJ whole genome shotgun (WGS) entry which is preliminary data.</text>
</comment>
<dbReference type="OrthoDB" id="2157530at2759"/>
<proteinExistence type="predicted"/>
<keyword evidence="1" id="KW-0812">Transmembrane</keyword>
<dbReference type="EMBL" id="CABFNO020001555">
    <property type="protein sequence ID" value="CAH0000713.1"/>
    <property type="molecule type" value="Genomic_DNA"/>
</dbReference>
<reference evidence="2" key="1">
    <citation type="submission" date="2021-10" db="EMBL/GenBank/DDBJ databases">
        <authorList>
            <person name="Piombo E."/>
        </authorList>
    </citation>
    <scope>NUCLEOTIDE SEQUENCE</scope>
</reference>
<organism evidence="2 3">
    <name type="scientific">Clonostachys byssicola</name>
    <dbReference type="NCBI Taxonomy" id="160290"/>
    <lineage>
        <taxon>Eukaryota</taxon>
        <taxon>Fungi</taxon>
        <taxon>Dikarya</taxon>
        <taxon>Ascomycota</taxon>
        <taxon>Pezizomycotina</taxon>
        <taxon>Sordariomycetes</taxon>
        <taxon>Hypocreomycetidae</taxon>
        <taxon>Hypocreales</taxon>
        <taxon>Bionectriaceae</taxon>
        <taxon>Clonostachys</taxon>
    </lineage>
</organism>
<keyword evidence="1" id="KW-1133">Transmembrane helix</keyword>
<evidence type="ECO:0000256" key="1">
    <source>
        <dbReference type="SAM" id="Phobius"/>
    </source>
</evidence>
<evidence type="ECO:0000313" key="3">
    <source>
        <dbReference type="Proteomes" id="UP000754883"/>
    </source>
</evidence>
<dbReference type="PANTHER" id="PTHR24148:SF64">
    <property type="entry name" value="HETEROKARYON INCOMPATIBILITY DOMAIN-CONTAINING PROTEIN"/>
    <property type="match status" value="1"/>
</dbReference>
<feature type="transmembrane region" description="Helical" evidence="1">
    <location>
        <begin position="190"/>
        <end position="210"/>
    </location>
</feature>